<evidence type="ECO:0000313" key="2">
    <source>
        <dbReference type="EMBL" id="OXA45659.1"/>
    </source>
</evidence>
<accession>A0A226DKE1</accession>
<dbReference type="OrthoDB" id="6429739at2759"/>
<name>A0A226DKE1_FOLCA</name>
<dbReference type="AlphaFoldDB" id="A0A226DKE1"/>
<dbReference type="Proteomes" id="UP000198287">
    <property type="component" value="Unassembled WGS sequence"/>
</dbReference>
<dbReference type="EMBL" id="LNIX01000017">
    <property type="protein sequence ID" value="OXA45659.1"/>
    <property type="molecule type" value="Genomic_DNA"/>
</dbReference>
<comment type="caution">
    <text evidence="2">The sequence shown here is derived from an EMBL/GenBank/DDBJ whole genome shotgun (WGS) entry which is preliminary data.</text>
</comment>
<organism evidence="2 3">
    <name type="scientific">Folsomia candida</name>
    <name type="common">Springtail</name>
    <dbReference type="NCBI Taxonomy" id="158441"/>
    <lineage>
        <taxon>Eukaryota</taxon>
        <taxon>Metazoa</taxon>
        <taxon>Ecdysozoa</taxon>
        <taxon>Arthropoda</taxon>
        <taxon>Hexapoda</taxon>
        <taxon>Collembola</taxon>
        <taxon>Entomobryomorpha</taxon>
        <taxon>Isotomoidea</taxon>
        <taxon>Isotomidae</taxon>
        <taxon>Proisotominae</taxon>
        <taxon>Folsomia</taxon>
    </lineage>
</organism>
<reference evidence="2 3" key="1">
    <citation type="submission" date="2015-12" db="EMBL/GenBank/DDBJ databases">
        <title>The genome of Folsomia candida.</title>
        <authorList>
            <person name="Faddeeva A."/>
            <person name="Derks M.F."/>
            <person name="Anvar Y."/>
            <person name="Smit S."/>
            <person name="Van Straalen N."/>
            <person name="Roelofs D."/>
        </authorList>
    </citation>
    <scope>NUCLEOTIDE SEQUENCE [LARGE SCALE GENOMIC DNA]</scope>
    <source>
        <strain evidence="2 3">VU population</strain>
        <tissue evidence="2">Whole body</tissue>
    </source>
</reference>
<gene>
    <name evidence="2" type="ORF">Fcan01_19619</name>
</gene>
<evidence type="ECO:0000313" key="3">
    <source>
        <dbReference type="Proteomes" id="UP000198287"/>
    </source>
</evidence>
<feature type="region of interest" description="Disordered" evidence="1">
    <location>
        <begin position="44"/>
        <end position="83"/>
    </location>
</feature>
<feature type="compositionally biased region" description="Polar residues" evidence="1">
    <location>
        <begin position="69"/>
        <end position="78"/>
    </location>
</feature>
<keyword evidence="3" id="KW-1185">Reference proteome</keyword>
<proteinExistence type="predicted"/>
<protein>
    <submittedName>
        <fullName evidence="2">Uncharacterized protein</fullName>
    </submittedName>
</protein>
<dbReference type="OMA" id="MARCPYL"/>
<evidence type="ECO:0000256" key="1">
    <source>
        <dbReference type="SAM" id="MobiDB-lite"/>
    </source>
</evidence>
<sequence>MQRCPYLTEMRERFWTRSTNNGNDKKATDDEGTDDLLKSVAMTTKNKQSTIARLAQPEPDDPDEASPMLPSNPTVSQMSTSPPSVPLVVKVSDFLQFVPLSLQSR</sequence>